<comment type="caution">
    <text evidence="1">The sequence shown here is derived from an EMBL/GenBank/DDBJ whole genome shotgun (WGS) entry which is preliminary data.</text>
</comment>
<organism evidence="1 2">
    <name type="scientific">Lactuca sativa</name>
    <name type="common">Garden lettuce</name>
    <dbReference type="NCBI Taxonomy" id="4236"/>
    <lineage>
        <taxon>Eukaryota</taxon>
        <taxon>Viridiplantae</taxon>
        <taxon>Streptophyta</taxon>
        <taxon>Embryophyta</taxon>
        <taxon>Tracheophyta</taxon>
        <taxon>Spermatophyta</taxon>
        <taxon>Magnoliopsida</taxon>
        <taxon>eudicotyledons</taxon>
        <taxon>Gunneridae</taxon>
        <taxon>Pentapetalae</taxon>
        <taxon>asterids</taxon>
        <taxon>campanulids</taxon>
        <taxon>Asterales</taxon>
        <taxon>Asteraceae</taxon>
        <taxon>Cichorioideae</taxon>
        <taxon>Cichorieae</taxon>
        <taxon>Lactucinae</taxon>
        <taxon>Lactuca</taxon>
    </lineage>
</organism>
<evidence type="ECO:0000313" key="2">
    <source>
        <dbReference type="Proteomes" id="UP000235145"/>
    </source>
</evidence>
<evidence type="ECO:0000313" key="1">
    <source>
        <dbReference type="EMBL" id="KAJ0222533.1"/>
    </source>
</evidence>
<dbReference type="Proteomes" id="UP000235145">
    <property type="component" value="Unassembled WGS sequence"/>
</dbReference>
<name>A0A9R1WI13_LACSA</name>
<dbReference type="AlphaFoldDB" id="A0A9R1WI13"/>
<proteinExistence type="predicted"/>
<reference evidence="1 2" key="1">
    <citation type="journal article" date="2017" name="Nat. Commun.">
        <title>Genome assembly with in vitro proximity ligation data and whole-genome triplication in lettuce.</title>
        <authorList>
            <person name="Reyes-Chin-Wo S."/>
            <person name="Wang Z."/>
            <person name="Yang X."/>
            <person name="Kozik A."/>
            <person name="Arikit S."/>
            <person name="Song C."/>
            <person name="Xia L."/>
            <person name="Froenicke L."/>
            <person name="Lavelle D.O."/>
            <person name="Truco M.J."/>
            <person name="Xia R."/>
            <person name="Zhu S."/>
            <person name="Xu C."/>
            <person name="Xu H."/>
            <person name="Xu X."/>
            <person name="Cox K."/>
            <person name="Korf I."/>
            <person name="Meyers B.C."/>
            <person name="Michelmore R.W."/>
        </authorList>
    </citation>
    <scope>NUCLEOTIDE SEQUENCE [LARGE SCALE GENOMIC DNA]</scope>
    <source>
        <strain evidence="2">cv. Salinas</strain>
        <tissue evidence="1">Seedlings</tissue>
    </source>
</reference>
<accession>A0A9R1WI13</accession>
<sequence>MHITDSILFWEAGKAYGESDFKEILGRLRCTQNDDCQTWLDKIDNETWARSCFPVIRYNIMTSNSVESLNALSRDARKLPIAMLIDFFQATM</sequence>
<gene>
    <name evidence="1" type="ORF">LSAT_V11C200071550</name>
</gene>
<keyword evidence="2" id="KW-1185">Reference proteome</keyword>
<dbReference type="EMBL" id="NBSK02000002">
    <property type="protein sequence ID" value="KAJ0222533.1"/>
    <property type="molecule type" value="Genomic_DNA"/>
</dbReference>
<protein>
    <submittedName>
        <fullName evidence="1">Uncharacterized protein</fullName>
    </submittedName>
</protein>